<evidence type="ECO:0000313" key="2">
    <source>
        <dbReference type="Proteomes" id="UP000279833"/>
    </source>
</evidence>
<reference evidence="1 2" key="2">
    <citation type="submission" date="2018-11" db="EMBL/GenBank/DDBJ databases">
        <authorList>
            <consortium name="Pathogen Informatics"/>
        </authorList>
    </citation>
    <scope>NUCLEOTIDE SEQUENCE [LARGE SCALE GENOMIC DNA]</scope>
    <source>
        <strain evidence="1">Dakar</strain>
        <strain evidence="2">Dakar, Senegal</strain>
    </source>
</reference>
<dbReference type="Proteomes" id="UP000279833">
    <property type="component" value="Unassembled WGS sequence"/>
</dbReference>
<evidence type="ECO:0000313" key="3">
    <source>
        <dbReference type="WBParaSite" id="SCUD_0000555001-mRNA-1"/>
    </source>
</evidence>
<accession>A0A183JS61</accession>
<sequence length="29" mass="3329">MIMVNNVTNGVMIFENGKFNDQFQDVPLL</sequence>
<dbReference type="AlphaFoldDB" id="A0A183JS61"/>
<name>A0A183JS61_9TREM</name>
<keyword evidence="2" id="KW-1185">Reference proteome</keyword>
<organism evidence="3">
    <name type="scientific">Schistosoma curassoni</name>
    <dbReference type="NCBI Taxonomy" id="6186"/>
    <lineage>
        <taxon>Eukaryota</taxon>
        <taxon>Metazoa</taxon>
        <taxon>Spiralia</taxon>
        <taxon>Lophotrochozoa</taxon>
        <taxon>Platyhelminthes</taxon>
        <taxon>Trematoda</taxon>
        <taxon>Digenea</taxon>
        <taxon>Strigeidida</taxon>
        <taxon>Schistosomatoidea</taxon>
        <taxon>Schistosomatidae</taxon>
        <taxon>Schistosoma</taxon>
    </lineage>
</organism>
<proteinExistence type="predicted"/>
<dbReference type="EMBL" id="UZAK01009338">
    <property type="protein sequence ID" value="VDO96556.1"/>
    <property type="molecule type" value="Genomic_DNA"/>
</dbReference>
<protein>
    <submittedName>
        <fullName evidence="3">Transposase</fullName>
    </submittedName>
</protein>
<reference evidence="3" key="1">
    <citation type="submission" date="2016-06" db="UniProtKB">
        <authorList>
            <consortium name="WormBaseParasite"/>
        </authorList>
    </citation>
    <scope>IDENTIFICATION</scope>
</reference>
<gene>
    <name evidence="1" type="ORF">SCUD_LOCUS5553</name>
</gene>
<dbReference type="WBParaSite" id="SCUD_0000555001-mRNA-1">
    <property type="protein sequence ID" value="SCUD_0000555001-mRNA-1"/>
    <property type="gene ID" value="SCUD_0000555001"/>
</dbReference>
<evidence type="ECO:0000313" key="1">
    <source>
        <dbReference type="EMBL" id="VDO96556.1"/>
    </source>
</evidence>